<dbReference type="KEGG" id="spib:G8759_33710"/>
<proteinExistence type="predicted"/>
<dbReference type="PROSITE" id="PS50271">
    <property type="entry name" value="ZF_UBP"/>
    <property type="match status" value="1"/>
</dbReference>
<protein>
    <submittedName>
        <fullName evidence="2">UBP-type zinc finger domain-containing protein</fullName>
    </submittedName>
</protein>
<dbReference type="Gene3D" id="3.30.40.10">
    <property type="entry name" value="Zinc/RING finger domain, C3HC4 (zinc finger)"/>
    <property type="match status" value="1"/>
</dbReference>
<organism evidence="2 3">
    <name type="scientific">Spirosoma aureum</name>
    <dbReference type="NCBI Taxonomy" id="2692134"/>
    <lineage>
        <taxon>Bacteria</taxon>
        <taxon>Pseudomonadati</taxon>
        <taxon>Bacteroidota</taxon>
        <taxon>Cytophagia</taxon>
        <taxon>Cytophagales</taxon>
        <taxon>Cytophagaceae</taxon>
        <taxon>Spirosoma</taxon>
    </lineage>
</organism>
<dbReference type="Pfam" id="PF02148">
    <property type="entry name" value="zf-UBP"/>
    <property type="match status" value="1"/>
</dbReference>
<dbReference type="GO" id="GO:0008270">
    <property type="term" value="F:zinc ion binding"/>
    <property type="evidence" value="ECO:0007669"/>
    <property type="project" value="InterPro"/>
</dbReference>
<dbReference type="InterPro" id="IPR001607">
    <property type="entry name" value="Znf_UBP"/>
</dbReference>
<evidence type="ECO:0000313" key="3">
    <source>
        <dbReference type="Proteomes" id="UP000501802"/>
    </source>
</evidence>
<dbReference type="Proteomes" id="UP000501802">
    <property type="component" value="Chromosome"/>
</dbReference>
<dbReference type="EMBL" id="CP050063">
    <property type="protein sequence ID" value="QIP17248.1"/>
    <property type="molecule type" value="Genomic_DNA"/>
</dbReference>
<gene>
    <name evidence="2" type="ORF">G8759_33710</name>
</gene>
<feature type="domain" description="UBP-type" evidence="1">
    <location>
        <begin position="5"/>
        <end position="90"/>
    </location>
</feature>
<sequence length="90" mass="10281">MNQETICEHLSALTEIRMAQEYVCEECIKTGSMWVHLRTCQTCGKTHCCDSSPNKHATKHFHRSGHPVVASAEPGEQWLWCFVDEQIVGY</sequence>
<accession>A0A6G9AY24</accession>
<reference evidence="2 3" key="1">
    <citation type="submission" date="2020-03" db="EMBL/GenBank/DDBJ databases">
        <authorList>
            <person name="Kim M.K."/>
        </authorList>
    </citation>
    <scope>NUCLEOTIDE SEQUENCE [LARGE SCALE GENOMIC DNA]</scope>
    <source>
        <strain evidence="2 3">BT328</strain>
    </source>
</reference>
<keyword evidence="3" id="KW-1185">Reference proteome</keyword>
<dbReference type="AlphaFoldDB" id="A0A6G9AY24"/>
<dbReference type="InterPro" id="IPR013083">
    <property type="entry name" value="Znf_RING/FYVE/PHD"/>
</dbReference>
<evidence type="ECO:0000313" key="2">
    <source>
        <dbReference type="EMBL" id="QIP17248.1"/>
    </source>
</evidence>
<dbReference type="SUPFAM" id="SSF57850">
    <property type="entry name" value="RING/U-box"/>
    <property type="match status" value="1"/>
</dbReference>
<evidence type="ECO:0000259" key="1">
    <source>
        <dbReference type="PROSITE" id="PS50271"/>
    </source>
</evidence>
<dbReference type="RefSeq" id="WP_167217909.1">
    <property type="nucleotide sequence ID" value="NZ_CP050063.1"/>
</dbReference>
<name>A0A6G9AY24_9BACT</name>